<dbReference type="AlphaFoldDB" id="A0A6J4VE51"/>
<feature type="compositionally biased region" description="Basic and acidic residues" evidence="1">
    <location>
        <begin position="416"/>
        <end position="427"/>
    </location>
</feature>
<feature type="compositionally biased region" description="Basic residues" evidence="1">
    <location>
        <begin position="56"/>
        <end position="76"/>
    </location>
</feature>
<proteinExistence type="predicted"/>
<accession>A0A6J4VE51</accession>
<feature type="compositionally biased region" description="Basic residues" evidence="1">
    <location>
        <begin position="250"/>
        <end position="277"/>
    </location>
</feature>
<organism evidence="2">
    <name type="scientific">uncultured Thermomicrobiales bacterium</name>
    <dbReference type="NCBI Taxonomy" id="1645740"/>
    <lineage>
        <taxon>Bacteria</taxon>
        <taxon>Pseudomonadati</taxon>
        <taxon>Thermomicrobiota</taxon>
        <taxon>Thermomicrobia</taxon>
        <taxon>Thermomicrobiales</taxon>
        <taxon>environmental samples</taxon>
    </lineage>
</organism>
<evidence type="ECO:0000313" key="2">
    <source>
        <dbReference type="EMBL" id="CAA9574723.1"/>
    </source>
</evidence>
<sequence>GPRPLRTSPRPACRPPPSAPRRRRPRRRQPRRRPDPRPRPGDPGGQPVRLAECLAGRRRRPVRARRRLRRPARRLGRPLDPPRPRSDQRRRHGGPRPRRGPLGAGRRPGVRPDRPTGNGDRLPRPCPQRPRRRPGPGAGRRVLLPVHRERRGEPGRADPHRPRRGGHRRPPPLRLRFLPALRGRLLHRLSPDGRRGARPHPPPRRLHLRGGRRPGRGGDPPPQRPGDPDPRRLPEPLRPLQERPRPPACSRHRPLDRHVGRPRGRQRLRRRPLRGRRPDRPLPGAPRRRLPGLLRAHAAAGLVAAARPDDAALPPPGLGRPGELPGPRHAPVPDRPPLRRGRPGPLPGRDGPEHDDARSPAGAVAPGRSRRLDRPLERACAVLADGRAGAAGRPRRPLLERLLARLPRRPLPDPLPHAEPRHEQPDRSRRRHPLPLGERPQGGLDRRGLGHDRLRVHLHLDLLRGGRAVRLLPRVPAREPARQVLRRPPRGLHDGRGHPRRLADRRPPARLRHHPRRADRHHRLLRRRERIARSPARL</sequence>
<feature type="non-terminal residue" evidence="2">
    <location>
        <position position="1"/>
    </location>
</feature>
<feature type="region of interest" description="Disordered" evidence="1">
    <location>
        <begin position="306"/>
        <end position="372"/>
    </location>
</feature>
<feature type="compositionally biased region" description="Basic residues" evidence="1">
    <location>
        <begin position="196"/>
        <end position="215"/>
    </location>
</feature>
<feature type="compositionally biased region" description="Basic residues" evidence="1">
    <location>
        <begin position="508"/>
        <end position="530"/>
    </location>
</feature>
<feature type="region of interest" description="Disordered" evidence="1">
    <location>
        <begin position="408"/>
        <end position="448"/>
    </location>
</feature>
<feature type="compositionally biased region" description="Basic residues" evidence="1">
    <location>
        <begin position="88"/>
        <end position="99"/>
    </location>
</feature>
<reference evidence="2" key="1">
    <citation type="submission" date="2020-02" db="EMBL/GenBank/DDBJ databases">
        <authorList>
            <person name="Meier V. D."/>
        </authorList>
    </citation>
    <scope>NUCLEOTIDE SEQUENCE</scope>
    <source>
        <strain evidence="2">AVDCRST_MAG19</strain>
    </source>
</reference>
<feature type="compositionally biased region" description="Basic and acidic residues" evidence="1">
    <location>
        <begin position="491"/>
        <end position="507"/>
    </location>
</feature>
<feature type="compositionally biased region" description="Basic and acidic residues" evidence="1">
    <location>
        <begin position="226"/>
        <end position="245"/>
    </location>
</feature>
<feature type="compositionally biased region" description="Basic residues" evidence="1">
    <location>
        <begin position="20"/>
        <end position="31"/>
    </location>
</feature>
<protein>
    <submittedName>
        <fullName evidence="2">Phosphodiesterase/alkaline phosphatase D</fullName>
    </submittedName>
</protein>
<feature type="compositionally biased region" description="Basic and acidic residues" evidence="1">
    <location>
        <begin position="146"/>
        <end position="160"/>
    </location>
</feature>
<feature type="compositionally biased region" description="Low complexity" evidence="1">
    <location>
        <begin position="174"/>
        <end position="183"/>
    </location>
</feature>
<dbReference type="EMBL" id="CADCWL010000172">
    <property type="protein sequence ID" value="CAA9574723.1"/>
    <property type="molecule type" value="Genomic_DNA"/>
</dbReference>
<name>A0A6J4VE51_9BACT</name>
<feature type="non-terminal residue" evidence="2">
    <location>
        <position position="538"/>
    </location>
</feature>
<gene>
    <name evidence="2" type="ORF">AVDCRST_MAG19-3194</name>
</gene>
<feature type="region of interest" description="Disordered" evidence="1">
    <location>
        <begin position="1"/>
        <end position="292"/>
    </location>
</feature>
<evidence type="ECO:0000256" key="1">
    <source>
        <dbReference type="SAM" id="MobiDB-lite"/>
    </source>
</evidence>
<feature type="compositionally biased region" description="Basic residues" evidence="1">
    <location>
        <begin position="161"/>
        <end position="171"/>
    </location>
</feature>
<feature type="region of interest" description="Disordered" evidence="1">
    <location>
        <begin position="480"/>
        <end position="538"/>
    </location>
</feature>